<feature type="transmembrane region" description="Helical" evidence="6">
    <location>
        <begin position="888"/>
        <end position="909"/>
    </location>
</feature>
<evidence type="ECO:0000256" key="4">
    <source>
        <dbReference type="ARBA" id="ARBA00023136"/>
    </source>
</evidence>
<feature type="region of interest" description="Disordered" evidence="5">
    <location>
        <begin position="475"/>
        <end position="584"/>
    </location>
</feature>
<organism evidence="8 9">
    <name type="scientific">Paralvinella palmiformis</name>
    <dbReference type="NCBI Taxonomy" id="53620"/>
    <lineage>
        <taxon>Eukaryota</taxon>
        <taxon>Metazoa</taxon>
        <taxon>Spiralia</taxon>
        <taxon>Lophotrochozoa</taxon>
        <taxon>Annelida</taxon>
        <taxon>Polychaeta</taxon>
        <taxon>Sedentaria</taxon>
        <taxon>Canalipalpata</taxon>
        <taxon>Terebellida</taxon>
        <taxon>Terebelliformia</taxon>
        <taxon>Alvinellidae</taxon>
        <taxon>Paralvinella</taxon>
    </lineage>
</organism>
<dbReference type="EMBL" id="JAODUP010000120">
    <property type="protein sequence ID" value="KAK2161200.1"/>
    <property type="molecule type" value="Genomic_DNA"/>
</dbReference>
<feature type="compositionally biased region" description="Basic and acidic residues" evidence="5">
    <location>
        <begin position="1017"/>
        <end position="1028"/>
    </location>
</feature>
<evidence type="ECO:0000256" key="5">
    <source>
        <dbReference type="SAM" id="MobiDB-lite"/>
    </source>
</evidence>
<reference evidence="8" key="1">
    <citation type="journal article" date="2023" name="Mol. Biol. Evol.">
        <title>Third-Generation Sequencing Reveals the Adaptive Role of the Epigenome in Three Deep-Sea Polychaetes.</title>
        <authorList>
            <person name="Perez M."/>
            <person name="Aroh O."/>
            <person name="Sun Y."/>
            <person name="Lan Y."/>
            <person name="Juniper S.K."/>
            <person name="Young C.R."/>
            <person name="Angers B."/>
            <person name="Qian P.Y."/>
        </authorList>
    </citation>
    <scope>NUCLEOTIDE SEQUENCE</scope>
    <source>
        <strain evidence="8">P08H-3</strain>
    </source>
</reference>
<feature type="region of interest" description="Disordered" evidence="5">
    <location>
        <begin position="318"/>
        <end position="339"/>
    </location>
</feature>
<keyword evidence="3 6" id="KW-1133">Transmembrane helix</keyword>
<feature type="domain" description="G-protein coupled receptors family 2 profile 2" evidence="7">
    <location>
        <begin position="737"/>
        <end position="993"/>
    </location>
</feature>
<feature type="transmembrane region" description="Helical" evidence="6">
    <location>
        <begin position="740"/>
        <end position="764"/>
    </location>
</feature>
<dbReference type="GO" id="GO:0005886">
    <property type="term" value="C:plasma membrane"/>
    <property type="evidence" value="ECO:0007669"/>
    <property type="project" value="TreeGrafter"/>
</dbReference>
<sequence>MEGPCFIEKTYFITTRGEMFWNRYEPKANNEIEDVEQKGTFTWPETNLGYRMYVRCPYAVQKAIYAYRDCLLDPATANQTEYTRHYYMDWKAKWHDEITDDCPDPPMEEALRKLKQKLGQGSTWNEYLWALKDISAVILRYGDLPVTYRDIIDIVLILYKAVIEGVQQGNVLPGRIMEDAFNICDFVLEHDIKYSSVRPLETIRLWLLEILGLLTEMLFPVGDRTESHLQGNYISIVSTLINASAGQQTFTFPMKTTNNSSSLSLNINVLDPGDHVVHVMYLGHPDIVDSRVDVIRYDGMTQPTDDPTLRPWEMTTSSLFRDNPNVSPTSEATDSEAGTMASEISQYWTGTSQSNQYGIRTSQNSQYSPRTSHFNDMTTWEDNVNSQPAKKNIHATTTADNIGRNIQATIGAAVTTTTAIGNKMDTTIAGVETELPTTVSNSLITKLYIANISITTNVSLPSGISMIGLTSSDTTIDQQMSNDGTDDHNPRTSMEYLTTPPSGIQKITTIEHTRDDVTSTADSNPPNDGDDPTSAQSEITTHPSSASPTEVRDPLDWRTPPTGVIETGSYDPLPQNRRKRGVSDGKTYIGLDTSLDIVSSIIYVSLSDRYFTGLFTPSWYKPPVEATVHLSADFQLLDLLEGRENETRCTNINVHSEISRTGFSMDTWYINPSECSEALSTSNKVVCTCSSLGFYAVIGARDSSQFLPLTDAADTPDPSKENDEPEKPYPLELFRYRHQVYVAGHVLRVTCLIFLVLTLLTYGLNRKASRGAPTHMLLHLCVSLIMLLILFYAAETVADTELGCRVINAIRYYLILVSLMWNAMEALHMYFTVINVVFSHFALKVTFIAWGIPLIGLGAVLGIDLRGFDGHYDSLCIFRCMFNDDVAYYAYIIPVIVLTLHNVILYALIIRHLLHLEDNQCQGKAWYGWPRLVGSLIVTVLLVIPWFFLAFSIVDDGSLNIDIPVNQGLYQIVFMVFVLLQGVFIFTFYCGGNSYIRSRWRATFKPVMPHSSVSDDQSNKHSNNEAQHEQIYTTKDA</sequence>
<feature type="compositionally biased region" description="Polar residues" evidence="5">
    <location>
        <begin position="533"/>
        <end position="548"/>
    </location>
</feature>
<dbReference type="PANTHER" id="PTHR12011:SF347">
    <property type="entry name" value="FI21270P1-RELATED"/>
    <property type="match status" value="1"/>
</dbReference>
<keyword evidence="9" id="KW-1185">Reference proteome</keyword>
<evidence type="ECO:0000256" key="6">
    <source>
        <dbReference type="SAM" id="Phobius"/>
    </source>
</evidence>
<protein>
    <recommendedName>
        <fullName evidence="7">G-protein coupled receptors family 2 profile 2 domain-containing protein</fullName>
    </recommendedName>
</protein>
<dbReference type="InterPro" id="IPR017981">
    <property type="entry name" value="GPCR_2-like_7TM"/>
</dbReference>
<feature type="transmembrane region" description="Helical" evidence="6">
    <location>
        <begin position="845"/>
        <end position="868"/>
    </location>
</feature>
<dbReference type="Pfam" id="PF00002">
    <property type="entry name" value="7tm_2"/>
    <property type="match status" value="1"/>
</dbReference>
<proteinExistence type="predicted"/>
<dbReference type="GO" id="GO:0004930">
    <property type="term" value="F:G protein-coupled receptor activity"/>
    <property type="evidence" value="ECO:0007669"/>
    <property type="project" value="InterPro"/>
</dbReference>
<feature type="transmembrane region" description="Helical" evidence="6">
    <location>
        <begin position="776"/>
        <end position="794"/>
    </location>
</feature>
<dbReference type="SUPFAM" id="SSF81321">
    <property type="entry name" value="Family A G protein-coupled receptor-like"/>
    <property type="match status" value="1"/>
</dbReference>
<evidence type="ECO:0000256" key="2">
    <source>
        <dbReference type="ARBA" id="ARBA00022692"/>
    </source>
</evidence>
<accession>A0AAD9N8W9</accession>
<evidence type="ECO:0000256" key="3">
    <source>
        <dbReference type="ARBA" id="ARBA00022989"/>
    </source>
</evidence>
<dbReference type="PANTHER" id="PTHR12011">
    <property type="entry name" value="ADHESION G-PROTEIN COUPLED RECEPTOR"/>
    <property type="match status" value="1"/>
</dbReference>
<feature type="transmembrane region" description="Helical" evidence="6">
    <location>
        <begin position="814"/>
        <end position="838"/>
    </location>
</feature>
<feature type="compositionally biased region" description="Polar residues" evidence="5">
    <location>
        <begin position="318"/>
        <end position="332"/>
    </location>
</feature>
<keyword evidence="2 6" id="KW-0812">Transmembrane</keyword>
<feature type="transmembrane region" description="Helical" evidence="6">
    <location>
        <begin position="969"/>
        <end position="991"/>
    </location>
</feature>
<dbReference type="PROSITE" id="PS50261">
    <property type="entry name" value="G_PROTEIN_RECEP_F2_4"/>
    <property type="match status" value="1"/>
</dbReference>
<dbReference type="InterPro" id="IPR000832">
    <property type="entry name" value="GPCR_2_secretin-like"/>
</dbReference>
<dbReference type="PRINTS" id="PR00249">
    <property type="entry name" value="GPCRSECRETIN"/>
</dbReference>
<feature type="region of interest" description="Disordered" evidence="5">
    <location>
        <begin position="1011"/>
        <end position="1037"/>
    </location>
</feature>
<comment type="caution">
    <text evidence="8">The sequence shown here is derived from an EMBL/GenBank/DDBJ whole genome shotgun (WGS) entry which is preliminary data.</text>
</comment>
<dbReference type="AlphaFoldDB" id="A0AAD9N8W9"/>
<keyword evidence="4 6" id="KW-0472">Membrane</keyword>
<evidence type="ECO:0000313" key="8">
    <source>
        <dbReference type="EMBL" id="KAK2161200.1"/>
    </source>
</evidence>
<feature type="compositionally biased region" description="Polar residues" evidence="5">
    <location>
        <begin position="491"/>
        <end position="508"/>
    </location>
</feature>
<dbReference type="Gene3D" id="1.20.1070.10">
    <property type="entry name" value="Rhodopsin 7-helix transmembrane proteins"/>
    <property type="match status" value="1"/>
</dbReference>
<gene>
    <name evidence="8" type="ORF">LSH36_120g13012</name>
</gene>
<dbReference type="CDD" id="cd15040">
    <property type="entry name" value="7tmB2_Adhesion"/>
    <property type="match status" value="1"/>
</dbReference>
<evidence type="ECO:0000313" key="9">
    <source>
        <dbReference type="Proteomes" id="UP001208570"/>
    </source>
</evidence>
<name>A0AAD9N8W9_9ANNE</name>
<dbReference type="Proteomes" id="UP001208570">
    <property type="component" value="Unassembled WGS sequence"/>
</dbReference>
<evidence type="ECO:0000256" key="1">
    <source>
        <dbReference type="ARBA" id="ARBA00004141"/>
    </source>
</evidence>
<dbReference type="GO" id="GO:0007166">
    <property type="term" value="P:cell surface receptor signaling pathway"/>
    <property type="evidence" value="ECO:0007669"/>
    <property type="project" value="InterPro"/>
</dbReference>
<comment type="subcellular location">
    <subcellularLocation>
        <location evidence="1">Membrane</location>
        <topology evidence="1">Multi-pass membrane protein</topology>
    </subcellularLocation>
</comment>
<feature type="transmembrane region" description="Helical" evidence="6">
    <location>
        <begin position="929"/>
        <end position="949"/>
    </location>
</feature>
<evidence type="ECO:0000259" key="7">
    <source>
        <dbReference type="PROSITE" id="PS50261"/>
    </source>
</evidence>